<dbReference type="PROSITE" id="PS51257">
    <property type="entry name" value="PROKAR_LIPOPROTEIN"/>
    <property type="match status" value="1"/>
</dbReference>
<accession>A0ABY1PGJ7</accession>
<keyword evidence="5" id="KW-0997">Cell inner membrane</keyword>
<dbReference type="Gene3D" id="1.10.287.130">
    <property type="match status" value="1"/>
</dbReference>
<evidence type="ECO:0000256" key="10">
    <source>
        <dbReference type="ARBA" id="ARBA00022989"/>
    </source>
</evidence>
<keyword evidence="12 13" id="KW-0472">Membrane</keyword>
<evidence type="ECO:0000256" key="9">
    <source>
        <dbReference type="ARBA" id="ARBA00022777"/>
    </source>
</evidence>
<evidence type="ECO:0000256" key="13">
    <source>
        <dbReference type="SAM" id="Phobius"/>
    </source>
</evidence>
<dbReference type="EC" id="2.7.13.3" evidence="3"/>
<dbReference type="SMART" id="SM00387">
    <property type="entry name" value="HATPase_c"/>
    <property type="match status" value="1"/>
</dbReference>
<evidence type="ECO:0000313" key="16">
    <source>
        <dbReference type="Proteomes" id="UP001157961"/>
    </source>
</evidence>
<name>A0ABY1PGJ7_9RHOB</name>
<dbReference type="PROSITE" id="PS50109">
    <property type="entry name" value="HIS_KIN"/>
    <property type="match status" value="1"/>
</dbReference>
<reference evidence="15 16" key="1">
    <citation type="submission" date="2017-05" db="EMBL/GenBank/DDBJ databases">
        <authorList>
            <person name="Varghese N."/>
            <person name="Submissions S."/>
        </authorList>
    </citation>
    <scope>NUCLEOTIDE SEQUENCE [LARGE SCALE GENOMIC DNA]</scope>
    <source>
        <strain evidence="15 16">DSM 29734</strain>
    </source>
</reference>
<protein>
    <recommendedName>
        <fullName evidence="3">histidine kinase</fullName>
        <ecNumber evidence="3">2.7.13.3</ecNumber>
    </recommendedName>
</protein>
<dbReference type="SMART" id="SM00388">
    <property type="entry name" value="HisKA"/>
    <property type="match status" value="1"/>
</dbReference>
<evidence type="ECO:0000256" key="1">
    <source>
        <dbReference type="ARBA" id="ARBA00000085"/>
    </source>
</evidence>
<dbReference type="PRINTS" id="PR00344">
    <property type="entry name" value="BCTRLSENSOR"/>
</dbReference>
<evidence type="ECO:0000256" key="4">
    <source>
        <dbReference type="ARBA" id="ARBA00022475"/>
    </source>
</evidence>
<comment type="subcellular location">
    <subcellularLocation>
        <location evidence="2">Cell inner membrane</location>
        <topology evidence="2">Multi-pass membrane protein</topology>
    </subcellularLocation>
</comment>
<evidence type="ECO:0000256" key="11">
    <source>
        <dbReference type="ARBA" id="ARBA00023012"/>
    </source>
</evidence>
<dbReference type="GO" id="GO:0016301">
    <property type="term" value="F:kinase activity"/>
    <property type="evidence" value="ECO:0007669"/>
    <property type="project" value="UniProtKB-KW"/>
</dbReference>
<dbReference type="EMBL" id="FXTY01000009">
    <property type="protein sequence ID" value="SMP33875.1"/>
    <property type="molecule type" value="Genomic_DNA"/>
</dbReference>
<dbReference type="PANTHER" id="PTHR44936">
    <property type="entry name" value="SENSOR PROTEIN CREC"/>
    <property type="match status" value="1"/>
</dbReference>
<evidence type="ECO:0000256" key="5">
    <source>
        <dbReference type="ARBA" id="ARBA00022519"/>
    </source>
</evidence>
<keyword evidence="8 13" id="KW-0812">Transmembrane</keyword>
<dbReference type="InterPro" id="IPR003661">
    <property type="entry name" value="HisK_dim/P_dom"/>
</dbReference>
<evidence type="ECO:0000256" key="3">
    <source>
        <dbReference type="ARBA" id="ARBA00012438"/>
    </source>
</evidence>
<evidence type="ECO:0000256" key="2">
    <source>
        <dbReference type="ARBA" id="ARBA00004429"/>
    </source>
</evidence>
<keyword evidence="6" id="KW-0597">Phosphoprotein</keyword>
<keyword evidence="11" id="KW-0902">Two-component regulatory system</keyword>
<keyword evidence="7" id="KW-0808">Transferase</keyword>
<comment type="catalytic activity">
    <reaction evidence="1">
        <text>ATP + protein L-histidine = ADP + protein N-phospho-L-histidine.</text>
        <dbReference type="EC" id="2.7.13.3"/>
    </reaction>
</comment>
<dbReference type="CDD" id="cd00075">
    <property type="entry name" value="HATPase"/>
    <property type="match status" value="1"/>
</dbReference>
<evidence type="ECO:0000259" key="14">
    <source>
        <dbReference type="PROSITE" id="PS50109"/>
    </source>
</evidence>
<dbReference type="InterPro" id="IPR036890">
    <property type="entry name" value="HATPase_C_sf"/>
</dbReference>
<dbReference type="InterPro" id="IPR005467">
    <property type="entry name" value="His_kinase_dom"/>
</dbReference>
<evidence type="ECO:0000256" key="12">
    <source>
        <dbReference type="ARBA" id="ARBA00023136"/>
    </source>
</evidence>
<dbReference type="InterPro" id="IPR004358">
    <property type="entry name" value="Sig_transdc_His_kin-like_C"/>
</dbReference>
<organism evidence="15 16">
    <name type="scientific">Shimia sagamensis</name>
    <dbReference type="NCBI Taxonomy" id="1566352"/>
    <lineage>
        <taxon>Bacteria</taxon>
        <taxon>Pseudomonadati</taxon>
        <taxon>Pseudomonadota</taxon>
        <taxon>Alphaproteobacteria</taxon>
        <taxon>Rhodobacterales</taxon>
        <taxon>Roseobacteraceae</taxon>
    </lineage>
</organism>
<gene>
    <name evidence="15" type="ORF">SAMN06265373_109152</name>
</gene>
<feature type="transmembrane region" description="Helical" evidence="13">
    <location>
        <begin position="12"/>
        <end position="32"/>
    </location>
</feature>
<dbReference type="CDD" id="cd00082">
    <property type="entry name" value="HisKA"/>
    <property type="match status" value="1"/>
</dbReference>
<sequence length="485" mass="52948">MISRSQGFRLQSLGLFLVFACFATAYGTAWLWSASSNGWRDHLTRSYVTGVSLYDSLRTRADPPVNVDIQTLSQTNQDLVSQREFLQLPGVPKPAFVTHVSLKGQGHDPVSGETLALVIVSDSLRYNVSELVSNERQSAAQKLGRVTQLLATYCSEPILYARMGAQDWKHVDGRAVWGCDAAPTDYRLLAVLLAIVSMTIFTTLVRDTSAHFERFARTLRNHRRLGGPQRYPVQGPEELRDIVQAVNQYLGRERDQIAKRATVLSGVSHDLGTPATRLRLRAALVQDAELREKFEADIDSMTGMIESVLTYTRAELNEEAPRELSLTSLVEALVDDYQDTGQPVTLAALETPSFQGGGSVFMSNAGRGTLPSEQRILVSARPISLKRAITNLIENALKYGRKAKVELVASADHATITVEDEGSGMTAAEIEAAVAPFTRGDNTQTIEGYGLGLTIVATVAEQHGGALSFEAGTAGMRACIKIQRH</sequence>
<dbReference type="InterPro" id="IPR036097">
    <property type="entry name" value="HisK_dim/P_sf"/>
</dbReference>
<evidence type="ECO:0000313" key="15">
    <source>
        <dbReference type="EMBL" id="SMP33875.1"/>
    </source>
</evidence>
<evidence type="ECO:0000256" key="8">
    <source>
        <dbReference type="ARBA" id="ARBA00022692"/>
    </source>
</evidence>
<dbReference type="SUPFAM" id="SSF47384">
    <property type="entry name" value="Homodimeric domain of signal transducing histidine kinase"/>
    <property type="match status" value="1"/>
</dbReference>
<dbReference type="Proteomes" id="UP001157961">
    <property type="component" value="Unassembled WGS sequence"/>
</dbReference>
<dbReference type="InterPro" id="IPR003594">
    <property type="entry name" value="HATPase_dom"/>
</dbReference>
<dbReference type="InterPro" id="IPR050980">
    <property type="entry name" value="2C_sensor_his_kinase"/>
</dbReference>
<keyword evidence="16" id="KW-1185">Reference proteome</keyword>
<comment type="caution">
    <text evidence="15">The sequence shown here is derived from an EMBL/GenBank/DDBJ whole genome shotgun (WGS) entry which is preliminary data.</text>
</comment>
<dbReference type="Gene3D" id="3.30.565.10">
    <property type="entry name" value="Histidine kinase-like ATPase, C-terminal domain"/>
    <property type="match status" value="1"/>
</dbReference>
<dbReference type="RefSeq" id="WP_283427651.1">
    <property type="nucleotide sequence ID" value="NZ_FXTY01000009.1"/>
</dbReference>
<evidence type="ECO:0000256" key="6">
    <source>
        <dbReference type="ARBA" id="ARBA00022553"/>
    </source>
</evidence>
<dbReference type="PANTHER" id="PTHR44936:SF5">
    <property type="entry name" value="SENSOR HISTIDINE KINASE ENVZ"/>
    <property type="match status" value="1"/>
</dbReference>
<keyword evidence="4" id="KW-1003">Cell membrane</keyword>
<evidence type="ECO:0000256" key="7">
    <source>
        <dbReference type="ARBA" id="ARBA00022679"/>
    </source>
</evidence>
<proteinExistence type="predicted"/>
<dbReference type="Pfam" id="PF02518">
    <property type="entry name" value="HATPase_c"/>
    <property type="match status" value="1"/>
</dbReference>
<dbReference type="SUPFAM" id="SSF55874">
    <property type="entry name" value="ATPase domain of HSP90 chaperone/DNA topoisomerase II/histidine kinase"/>
    <property type="match status" value="1"/>
</dbReference>
<feature type="domain" description="Histidine kinase" evidence="14">
    <location>
        <begin position="266"/>
        <end position="485"/>
    </location>
</feature>
<keyword evidence="10 13" id="KW-1133">Transmembrane helix</keyword>
<keyword evidence="9 15" id="KW-0418">Kinase</keyword>